<sequence length="182" mass="19909">MGSSRSLGSSRSSPQKEKEKIAYMESSLLLGSSQSQSQKEKKKIAYMADDRAEVEKKNLPGSSKTPKPGGGGIVLALQKKPDRPSKIPKPKSKKVPADLGGRCIVLALGVLNREGNVKKKKKKRTLKTLKEKGEEGSDDLPQDVKEGSDDLPEDVMEGAVMNHGDKQRRSVRTIKLNPKYVQ</sequence>
<feature type="region of interest" description="Disordered" evidence="1">
    <location>
        <begin position="27"/>
        <end position="96"/>
    </location>
</feature>
<name>A0A9Q0ZWW6_SALVM</name>
<feature type="compositionally biased region" description="Low complexity" evidence="1">
    <location>
        <begin position="1"/>
        <end position="13"/>
    </location>
</feature>
<protein>
    <submittedName>
        <fullName evidence="2">Uncharacterized protein</fullName>
    </submittedName>
</protein>
<feature type="compositionally biased region" description="Basic residues" evidence="1">
    <location>
        <begin position="118"/>
        <end position="127"/>
    </location>
</feature>
<accession>A0A9Q0ZWW6</accession>
<dbReference type="EMBL" id="JAPFFL010000001">
    <property type="protein sequence ID" value="KAJ6749789.1"/>
    <property type="molecule type" value="Genomic_DNA"/>
</dbReference>
<organism evidence="2 3">
    <name type="scientific">Salix viminalis</name>
    <name type="common">Common osier</name>
    <name type="synonym">Basket willow</name>
    <dbReference type="NCBI Taxonomy" id="40686"/>
    <lineage>
        <taxon>Eukaryota</taxon>
        <taxon>Viridiplantae</taxon>
        <taxon>Streptophyta</taxon>
        <taxon>Embryophyta</taxon>
        <taxon>Tracheophyta</taxon>
        <taxon>Spermatophyta</taxon>
        <taxon>Magnoliopsida</taxon>
        <taxon>eudicotyledons</taxon>
        <taxon>Gunneridae</taxon>
        <taxon>Pentapetalae</taxon>
        <taxon>rosids</taxon>
        <taxon>fabids</taxon>
        <taxon>Malpighiales</taxon>
        <taxon>Salicaceae</taxon>
        <taxon>Saliceae</taxon>
        <taxon>Salix</taxon>
    </lineage>
</organism>
<gene>
    <name evidence="2" type="ORF">OIU85_000423</name>
</gene>
<feature type="compositionally biased region" description="Basic and acidic residues" evidence="1">
    <location>
        <begin position="48"/>
        <end position="58"/>
    </location>
</feature>
<feature type="region of interest" description="Disordered" evidence="1">
    <location>
        <begin position="1"/>
        <end position="20"/>
    </location>
</feature>
<dbReference type="AlphaFoldDB" id="A0A9Q0ZWW6"/>
<feature type="region of interest" description="Disordered" evidence="1">
    <location>
        <begin position="117"/>
        <end position="182"/>
    </location>
</feature>
<proteinExistence type="predicted"/>
<evidence type="ECO:0000256" key="1">
    <source>
        <dbReference type="SAM" id="MobiDB-lite"/>
    </source>
</evidence>
<feature type="compositionally biased region" description="Low complexity" evidence="1">
    <location>
        <begin position="27"/>
        <end position="37"/>
    </location>
</feature>
<keyword evidence="3" id="KW-1185">Reference proteome</keyword>
<evidence type="ECO:0000313" key="2">
    <source>
        <dbReference type="EMBL" id="KAJ6749789.1"/>
    </source>
</evidence>
<reference evidence="2" key="1">
    <citation type="submission" date="2022-11" db="EMBL/GenBank/DDBJ databases">
        <authorList>
            <person name="Hyden B.L."/>
            <person name="Feng K."/>
            <person name="Yates T."/>
            <person name="Jawdy S."/>
            <person name="Smart L.B."/>
            <person name="Muchero W."/>
        </authorList>
    </citation>
    <scope>NUCLEOTIDE SEQUENCE</scope>
    <source>
        <tissue evidence="2">Shoot tip</tissue>
    </source>
</reference>
<reference evidence="2" key="2">
    <citation type="journal article" date="2023" name="Int. J. Mol. Sci.">
        <title>De Novo Assembly and Annotation of 11 Diverse Shrub Willow (Salix) Genomes Reveals Novel Gene Organization in Sex-Linked Regions.</title>
        <authorList>
            <person name="Hyden B."/>
            <person name="Feng K."/>
            <person name="Yates T.B."/>
            <person name="Jawdy S."/>
            <person name="Cereghino C."/>
            <person name="Smart L.B."/>
            <person name="Muchero W."/>
        </authorList>
    </citation>
    <scope>NUCLEOTIDE SEQUENCE [LARGE SCALE GENOMIC DNA]</scope>
    <source>
        <tissue evidence="2">Shoot tip</tissue>
    </source>
</reference>
<dbReference type="Proteomes" id="UP001151529">
    <property type="component" value="Chromosome 16"/>
</dbReference>
<comment type="caution">
    <text evidence="2">The sequence shown here is derived from an EMBL/GenBank/DDBJ whole genome shotgun (WGS) entry which is preliminary data.</text>
</comment>
<evidence type="ECO:0000313" key="3">
    <source>
        <dbReference type="Proteomes" id="UP001151529"/>
    </source>
</evidence>